<evidence type="ECO:0000313" key="2">
    <source>
        <dbReference type="EMBL" id="KAF7291206.1"/>
    </source>
</evidence>
<dbReference type="AlphaFoldDB" id="A0A8H6S366"/>
<gene>
    <name evidence="2" type="ORF">MIND_01264000</name>
</gene>
<organism evidence="2 3">
    <name type="scientific">Mycena indigotica</name>
    <dbReference type="NCBI Taxonomy" id="2126181"/>
    <lineage>
        <taxon>Eukaryota</taxon>
        <taxon>Fungi</taxon>
        <taxon>Dikarya</taxon>
        <taxon>Basidiomycota</taxon>
        <taxon>Agaricomycotina</taxon>
        <taxon>Agaricomycetes</taxon>
        <taxon>Agaricomycetidae</taxon>
        <taxon>Agaricales</taxon>
        <taxon>Marasmiineae</taxon>
        <taxon>Mycenaceae</taxon>
        <taxon>Mycena</taxon>
    </lineage>
</organism>
<sequence>MHPPPVFERAAAGMCNGVISDVAHDSPPSLIAFFLNFFCACFSSRDPLRSPASSSTSTDTLYAFRPKPCPEAMLDGRKMTTTVTLFGTVYDDEVGGQACSAEETSATGRRRRRRQEGKLHDTGSRQAHLSIDCR</sequence>
<proteinExistence type="predicted"/>
<feature type="region of interest" description="Disordered" evidence="1">
    <location>
        <begin position="98"/>
        <end position="134"/>
    </location>
</feature>
<evidence type="ECO:0000313" key="3">
    <source>
        <dbReference type="Proteomes" id="UP000636479"/>
    </source>
</evidence>
<evidence type="ECO:0000256" key="1">
    <source>
        <dbReference type="SAM" id="MobiDB-lite"/>
    </source>
</evidence>
<reference evidence="2" key="1">
    <citation type="submission" date="2020-05" db="EMBL/GenBank/DDBJ databases">
        <title>Mycena genomes resolve the evolution of fungal bioluminescence.</title>
        <authorList>
            <person name="Tsai I.J."/>
        </authorList>
    </citation>
    <scope>NUCLEOTIDE SEQUENCE</scope>
    <source>
        <strain evidence="2">171206Taipei</strain>
    </source>
</reference>
<keyword evidence="3" id="KW-1185">Reference proteome</keyword>
<dbReference type="EMBL" id="JACAZF010000013">
    <property type="protein sequence ID" value="KAF7291206.1"/>
    <property type="molecule type" value="Genomic_DNA"/>
</dbReference>
<dbReference type="RefSeq" id="XP_037214328.1">
    <property type="nucleotide sequence ID" value="XM_037369122.1"/>
</dbReference>
<dbReference type="Proteomes" id="UP000636479">
    <property type="component" value="Unassembled WGS sequence"/>
</dbReference>
<protein>
    <submittedName>
        <fullName evidence="2">Uncharacterized protein</fullName>
    </submittedName>
</protein>
<dbReference type="GeneID" id="59351638"/>
<accession>A0A8H6S366</accession>
<name>A0A8H6S366_9AGAR</name>
<comment type="caution">
    <text evidence="2">The sequence shown here is derived from an EMBL/GenBank/DDBJ whole genome shotgun (WGS) entry which is preliminary data.</text>
</comment>